<dbReference type="PRINTS" id="PR00320">
    <property type="entry name" value="GPROTEINBRPT"/>
</dbReference>
<accession>A0AAW1Q0L0</accession>
<evidence type="ECO:0008006" key="7">
    <source>
        <dbReference type="Google" id="ProtNLM"/>
    </source>
</evidence>
<dbReference type="SMART" id="SM00320">
    <property type="entry name" value="WD40"/>
    <property type="match status" value="6"/>
</dbReference>
<dbReference type="AlphaFoldDB" id="A0AAW1Q0L0"/>
<keyword evidence="1 3" id="KW-0853">WD repeat</keyword>
<dbReference type="Proteomes" id="UP001489004">
    <property type="component" value="Unassembled WGS sequence"/>
</dbReference>
<feature type="repeat" description="WD" evidence="3">
    <location>
        <begin position="13"/>
        <end position="54"/>
    </location>
</feature>
<dbReference type="InterPro" id="IPR036322">
    <property type="entry name" value="WD40_repeat_dom_sf"/>
</dbReference>
<evidence type="ECO:0000313" key="6">
    <source>
        <dbReference type="Proteomes" id="UP001489004"/>
    </source>
</evidence>
<proteinExistence type="predicted"/>
<keyword evidence="2" id="KW-0677">Repeat</keyword>
<dbReference type="PROSITE" id="PS50082">
    <property type="entry name" value="WD_REPEATS_2"/>
    <property type="match status" value="2"/>
</dbReference>
<dbReference type="Pfam" id="PF00400">
    <property type="entry name" value="WD40"/>
    <property type="match status" value="3"/>
</dbReference>
<sequence length="355" mass="38665">MGSKPAPDPEFVLRGHRCDVQVLLFHPAKALLYSGDAGGEVKVWDLQQRRANSTHRLHDVQAGVVCLKILTAQQLLVTQGRDGVIKSWKINSDGAPASEPCQVICTGSYNFCRFDLQLQPPSLASLQPGAADPQQQPEQHSCDSMDSRCEAPVIAVAGSDPAIVEIWDLQRNVVKQQLKQPEDGTKHGMCMALQLFHAPTEARPQCLAAGYEDGTVAIWDLSQPAEPAMQLRLHTEPVMCLQIDSHGTGGVSGSADDKVVSFSLDFEQPCMHIRHAAVLPKPGIGDLALRPDDKIVASGDWDGKLRIFQYKKLKALAILQFHRAAITAVCFNQHDSRIASASRDGTIAVWSVFAL</sequence>
<protein>
    <recommendedName>
        <fullName evidence="7">Guanine nucleotide-binding protein subunit beta-like protein 1</fullName>
    </recommendedName>
</protein>
<evidence type="ECO:0000256" key="2">
    <source>
        <dbReference type="ARBA" id="ARBA00022737"/>
    </source>
</evidence>
<evidence type="ECO:0000256" key="1">
    <source>
        <dbReference type="ARBA" id="ARBA00022574"/>
    </source>
</evidence>
<comment type="caution">
    <text evidence="5">The sequence shown here is derived from an EMBL/GenBank/DDBJ whole genome shotgun (WGS) entry which is preliminary data.</text>
</comment>
<name>A0AAW1Q0L0_9CHLO</name>
<dbReference type="Gene3D" id="2.130.10.10">
    <property type="entry name" value="YVTN repeat-like/Quinoprotein amine dehydrogenase"/>
    <property type="match status" value="2"/>
</dbReference>
<organism evidence="5 6">
    <name type="scientific">[Myrmecia] bisecta</name>
    <dbReference type="NCBI Taxonomy" id="41462"/>
    <lineage>
        <taxon>Eukaryota</taxon>
        <taxon>Viridiplantae</taxon>
        <taxon>Chlorophyta</taxon>
        <taxon>core chlorophytes</taxon>
        <taxon>Trebouxiophyceae</taxon>
        <taxon>Trebouxiales</taxon>
        <taxon>Trebouxiaceae</taxon>
        <taxon>Myrmecia</taxon>
    </lineage>
</organism>
<dbReference type="PANTHER" id="PTHR19854">
    <property type="entry name" value="TRANSDUCIN BETA-LIKE 3"/>
    <property type="match status" value="1"/>
</dbReference>
<reference evidence="5 6" key="1">
    <citation type="journal article" date="2024" name="Nat. Commun.">
        <title>Phylogenomics reveals the evolutionary origins of lichenization in chlorophyte algae.</title>
        <authorList>
            <person name="Puginier C."/>
            <person name="Libourel C."/>
            <person name="Otte J."/>
            <person name="Skaloud P."/>
            <person name="Haon M."/>
            <person name="Grisel S."/>
            <person name="Petersen M."/>
            <person name="Berrin J.G."/>
            <person name="Delaux P.M."/>
            <person name="Dal Grande F."/>
            <person name="Keller J."/>
        </authorList>
    </citation>
    <scope>NUCLEOTIDE SEQUENCE [LARGE SCALE GENOMIC DNA]</scope>
    <source>
        <strain evidence="5 6">SAG 2043</strain>
    </source>
</reference>
<dbReference type="PROSITE" id="PS50294">
    <property type="entry name" value="WD_REPEATS_REGION"/>
    <property type="match status" value="2"/>
</dbReference>
<dbReference type="EMBL" id="JALJOR010000006">
    <property type="protein sequence ID" value="KAK9815640.1"/>
    <property type="molecule type" value="Genomic_DNA"/>
</dbReference>
<keyword evidence="6" id="KW-1185">Reference proteome</keyword>
<feature type="region of interest" description="Disordered" evidence="4">
    <location>
        <begin position="123"/>
        <end position="144"/>
    </location>
</feature>
<evidence type="ECO:0000313" key="5">
    <source>
        <dbReference type="EMBL" id="KAK9815640.1"/>
    </source>
</evidence>
<dbReference type="SUPFAM" id="SSF50978">
    <property type="entry name" value="WD40 repeat-like"/>
    <property type="match status" value="1"/>
</dbReference>
<dbReference type="InterPro" id="IPR015943">
    <property type="entry name" value="WD40/YVTN_repeat-like_dom_sf"/>
</dbReference>
<evidence type="ECO:0000256" key="3">
    <source>
        <dbReference type="PROSITE-ProRule" id="PRU00221"/>
    </source>
</evidence>
<dbReference type="PANTHER" id="PTHR19854:SF1">
    <property type="entry name" value="GUANINE NUCLEOTIDE-BINDING PROTEIN SUBUNIT BETA-LIKE PROTEIN 1"/>
    <property type="match status" value="1"/>
</dbReference>
<dbReference type="InterPro" id="IPR020472">
    <property type="entry name" value="WD40_PAC1"/>
</dbReference>
<evidence type="ECO:0000256" key="4">
    <source>
        <dbReference type="SAM" id="MobiDB-lite"/>
    </source>
</evidence>
<feature type="repeat" description="WD" evidence="3">
    <location>
        <begin position="319"/>
        <end position="355"/>
    </location>
</feature>
<gene>
    <name evidence="5" type="ORF">WJX72_007285</name>
</gene>
<dbReference type="InterPro" id="IPR001680">
    <property type="entry name" value="WD40_rpt"/>
</dbReference>